<dbReference type="AlphaFoldDB" id="A0A7S4I054"/>
<reference evidence="3" key="1">
    <citation type="submission" date="2021-01" db="EMBL/GenBank/DDBJ databases">
        <authorList>
            <person name="Corre E."/>
            <person name="Pelletier E."/>
            <person name="Niang G."/>
            <person name="Scheremetjew M."/>
            <person name="Finn R."/>
            <person name="Kale V."/>
            <person name="Holt S."/>
            <person name="Cochrane G."/>
            <person name="Meng A."/>
            <person name="Brown T."/>
            <person name="Cohen L."/>
        </authorList>
    </citation>
    <scope>NUCLEOTIDE SEQUENCE</scope>
    <source>
        <strain evidence="3">Isolate 1302-5</strain>
    </source>
</reference>
<feature type="signal peptide" evidence="1">
    <location>
        <begin position="1"/>
        <end position="24"/>
    </location>
</feature>
<organism evidence="3">
    <name type="scientific">Odontella aurita</name>
    <dbReference type="NCBI Taxonomy" id="265563"/>
    <lineage>
        <taxon>Eukaryota</taxon>
        <taxon>Sar</taxon>
        <taxon>Stramenopiles</taxon>
        <taxon>Ochrophyta</taxon>
        <taxon>Bacillariophyta</taxon>
        <taxon>Mediophyceae</taxon>
        <taxon>Biddulphiophycidae</taxon>
        <taxon>Eupodiscales</taxon>
        <taxon>Odontellaceae</taxon>
        <taxon>Odontella</taxon>
    </lineage>
</organism>
<dbReference type="InterPro" id="IPR029526">
    <property type="entry name" value="PGBD"/>
</dbReference>
<sequence>MAKEFNTKSMAVFLLSWLYCLDESMMVWLNNFTAPGCMVVPRKPHPFGNECHSICYCLCGIMSCLELVEVKYRPVALRPLDHSKFGKTVGLMLQMTELICHNVFCFVMDSGFCVMQGIMEMAKVGMYGAALMNKRRYWTIGVPGNKISASFLTRTLAM</sequence>
<evidence type="ECO:0000259" key="2">
    <source>
        <dbReference type="Pfam" id="PF13843"/>
    </source>
</evidence>
<keyword evidence="1" id="KW-0732">Signal</keyword>
<gene>
    <name evidence="3" type="ORF">OAUR00152_LOCUS5956</name>
</gene>
<feature type="chain" id="PRO_5031543507" description="PiggyBac transposable element-derived protein domain-containing protein" evidence="1">
    <location>
        <begin position="25"/>
        <end position="158"/>
    </location>
</feature>
<accession>A0A7S4I054</accession>
<dbReference type="Pfam" id="PF13843">
    <property type="entry name" value="DDE_Tnp_1_7"/>
    <property type="match status" value="1"/>
</dbReference>
<evidence type="ECO:0000313" key="3">
    <source>
        <dbReference type="EMBL" id="CAE2214684.1"/>
    </source>
</evidence>
<feature type="domain" description="PiggyBac transposable element-derived protein" evidence="2">
    <location>
        <begin position="3"/>
        <end position="143"/>
    </location>
</feature>
<proteinExistence type="predicted"/>
<protein>
    <recommendedName>
        <fullName evidence="2">PiggyBac transposable element-derived protein domain-containing protein</fullName>
    </recommendedName>
</protein>
<evidence type="ECO:0000256" key="1">
    <source>
        <dbReference type="SAM" id="SignalP"/>
    </source>
</evidence>
<dbReference type="EMBL" id="HBKQ01008850">
    <property type="protein sequence ID" value="CAE2214684.1"/>
    <property type="molecule type" value="Transcribed_RNA"/>
</dbReference>
<name>A0A7S4I054_9STRA</name>